<dbReference type="AlphaFoldDB" id="A0A1B6VJM2"/>
<evidence type="ECO:0000313" key="1">
    <source>
        <dbReference type="EMBL" id="OAJ67425.1"/>
    </source>
</evidence>
<reference evidence="1 2" key="1">
    <citation type="submission" date="2016-03" db="EMBL/GenBank/DDBJ databases">
        <title>Draft genome sequence of Gluconobacter cerinus strain CECT 9110.</title>
        <authorList>
            <person name="Sainz F."/>
            <person name="Mas A."/>
            <person name="Torija M.J."/>
        </authorList>
    </citation>
    <scope>NUCLEOTIDE SEQUENCE [LARGE SCALE GENOMIC DNA]</scope>
    <source>
        <strain evidence="1 2">CECT 9110</strain>
    </source>
</reference>
<name>A0A1B6VJM2_9PROT</name>
<protein>
    <submittedName>
        <fullName evidence="1">Bacterial mobilization protein (MobC)</fullName>
    </submittedName>
</protein>
<dbReference type="Pfam" id="PF21983">
    <property type="entry name" value="NikA-like"/>
    <property type="match status" value="1"/>
</dbReference>
<dbReference type="Proteomes" id="UP000077786">
    <property type="component" value="Unassembled WGS sequence"/>
</dbReference>
<gene>
    <name evidence="1" type="ORF">A0123_02024</name>
</gene>
<dbReference type="OrthoDB" id="7271478at2"/>
<dbReference type="EMBL" id="LUTU01000008">
    <property type="protein sequence ID" value="OAJ67425.1"/>
    <property type="molecule type" value="Genomic_DNA"/>
</dbReference>
<dbReference type="InterPro" id="IPR053842">
    <property type="entry name" value="NikA-like"/>
</dbReference>
<evidence type="ECO:0000313" key="2">
    <source>
        <dbReference type="Proteomes" id="UP000077786"/>
    </source>
</evidence>
<dbReference type="RefSeq" id="WP_083956409.1">
    <property type="nucleotide sequence ID" value="NZ_LUTU01000008.1"/>
</dbReference>
<organism evidence="1 2">
    <name type="scientific">Gluconobacter cerinus</name>
    <dbReference type="NCBI Taxonomy" id="38307"/>
    <lineage>
        <taxon>Bacteria</taxon>
        <taxon>Pseudomonadati</taxon>
        <taxon>Pseudomonadota</taxon>
        <taxon>Alphaproteobacteria</taxon>
        <taxon>Acetobacterales</taxon>
        <taxon>Acetobacteraceae</taxon>
        <taxon>Gluconobacter</taxon>
    </lineage>
</organism>
<sequence>MPDPLSSSRIRSSRLSVRASPDELERWSQTARLLGHDTTADWVRTLLQDAVLSHRSGGDVSSEIRSLRSELSRIGNNLNQLAHMAHLGDAVACADTLERIERLKDRTDILLKTLRPARFRRVNLSSHSVPVPLVH</sequence>
<comment type="caution">
    <text evidence="1">The sequence shown here is derived from an EMBL/GenBank/DDBJ whole genome shotgun (WGS) entry which is preliminary data.</text>
</comment>
<proteinExistence type="predicted"/>
<dbReference type="PATRIC" id="fig|38307.3.peg.2089"/>
<accession>A0A1B6VJM2</accession>